<evidence type="ECO:0000313" key="2">
    <source>
        <dbReference type="Proteomes" id="UP000004810"/>
    </source>
</evidence>
<evidence type="ECO:0000313" key="1">
    <source>
        <dbReference type="EMBL" id="EJW70649.1"/>
    </source>
</evidence>
<comment type="caution">
    <text evidence="1">The sequence shown here is derived from an EMBL/GenBank/DDBJ whole genome shotgun (WGS) entry which is preliminary data.</text>
</comment>
<reference evidence="2" key="1">
    <citation type="submission" date="2012-08" db="EMBL/GenBank/DDBJ databases">
        <title>The Genome Sequence of Wuchereria bancrofti.</title>
        <authorList>
            <person name="Nutman T.B."/>
            <person name="Fink D.L."/>
            <person name="Russ C."/>
            <person name="Young S."/>
            <person name="Zeng Q."/>
            <person name="Koehrsen M."/>
            <person name="Alvarado L."/>
            <person name="Berlin A."/>
            <person name="Chapman S.B."/>
            <person name="Chen Z."/>
            <person name="Freedman E."/>
            <person name="Gellesch M."/>
            <person name="Goldberg J."/>
            <person name="Griggs A."/>
            <person name="Gujja S."/>
            <person name="Heilman E.R."/>
            <person name="Heiman D."/>
            <person name="Hepburn T."/>
            <person name="Howarth C."/>
            <person name="Jen D."/>
            <person name="Larson L."/>
            <person name="Lewis B."/>
            <person name="Mehta T."/>
            <person name="Park D."/>
            <person name="Pearson M."/>
            <person name="Roberts A."/>
            <person name="Saif S."/>
            <person name="Shea T."/>
            <person name="Shenoy N."/>
            <person name="Sisk P."/>
            <person name="Stolte C."/>
            <person name="Sykes S."/>
            <person name="Walk T."/>
            <person name="White J."/>
            <person name="Yandava C."/>
            <person name="Haas B."/>
            <person name="Henn M.R."/>
            <person name="Nusbaum C."/>
            <person name="Birren B."/>
        </authorList>
    </citation>
    <scope>NUCLEOTIDE SEQUENCE [LARGE SCALE GENOMIC DNA]</scope>
    <source>
        <strain evidence="2">NA</strain>
    </source>
</reference>
<dbReference type="Proteomes" id="UP000004810">
    <property type="component" value="Unassembled WGS sequence"/>
</dbReference>
<protein>
    <recommendedName>
        <fullName evidence="3">BTB domain-containing protein</fullName>
    </recommendedName>
</protein>
<dbReference type="AlphaFoldDB" id="J9E5M7"/>
<name>J9E5M7_WUCBA</name>
<accession>J9E5M7</accession>
<proteinExistence type="predicted"/>
<evidence type="ECO:0008006" key="3">
    <source>
        <dbReference type="Google" id="ProtNLM"/>
    </source>
</evidence>
<feature type="non-terminal residue" evidence="1">
    <location>
        <position position="1"/>
    </location>
</feature>
<gene>
    <name evidence="1" type="ORF">WUBG_18441</name>
</gene>
<dbReference type="EMBL" id="ADBV01021029">
    <property type="protein sequence ID" value="EJW70649.1"/>
    <property type="molecule type" value="Genomic_DNA"/>
</dbReference>
<organism evidence="1 2">
    <name type="scientific">Wuchereria bancrofti</name>
    <dbReference type="NCBI Taxonomy" id="6293"/>
    <lineage>
        <taxon>Eukaryota</taxon>
        <taxon>Metazoa</taxon>
        <taxon>Ecdysozoa</taxon>
        <taxon>Nematoda</taxon>
        <taxon>Chromadorea</taxon>
        <taxon>Rhabditida</taxon>
        <taxon>Spirurina</taxon>
        <taxon>Spiruromorpha</taxon>
        <taxon>Filarioidea</taxon>
        <taxon>Onchocercidae</taxon>
        <taxon>Wuchereria</taxon>
    </lineage>
</organism>
<sequence length="72" mass="8080">QVGRPKLIRSVRDANISGVLRFRFLGRSVYVNPGWLAEFSNFFAAMFFGKNAGEELTFGSEFRSSFCSYDGA</sequence>